<evidence type="ECO:0000256" key="4">
    <source>
        <dbReference type="ARBA" id="ARBA00022824"/>
    </source>
</evidence>
<feature type="domain" description="FAM69 N-terminal" evidence="10">
    <location>
        <begin position="10"/>
        <end position="152"/>
    </location>
</feature>
<dbReference type="GO" id="GO:0005789">
    <property type="term" value="C:endoplasmic reticulum membrane"/>
    <property type="evidence" value="ECO:0007669"/>
    <property type="project" value="UniProtKB-SubCell"/>
</dbReference>
<dbReference type="AlphaFoldDB" id="A0A0A1XBH6"/>
<name>A0A0A1XBH6_ZEUCU</name>
<sequence length="346" mass="40774">MLYMSCLRILRGPRKFYRFLCVILVSIPISFVLFALFCSTILKNVIISHLCQSYNLNETSGAFCEEFCSEATPFTNFNCIGGTLQFFSAERNGNVYEFHFATENYDGLAWQDTDGNNVYPKSSDLQHMIKMHLLLNYNVTLEDNVLKRLINHEIDENQPSQIQQFWWLFNNNDYLMTKLFEDEALFPTILGNCGSMYATEQLEIPSKSNRPHKHFNFKTLYEYILRLDMMKPDPVKICRIKLENFGLTADARLKAVNADYMKLESQLHKRLVNGAACWYDSDCDWHDCRGSCQQRICREAPRHDNIQLLCDYVQIFRERFEDLLVQPGMQQFYEEKCKRKYTPYHL</sequence>
<evidence type="ECO:0000256" key="9">
    <source>
        <dbReference type="SAM" id="Phobius"/>
    </source>
</evidence>
<organism evidence="11">
    <name type="scientific">Zeugodacus cucurbitae</name>
    <name type="common">Melon fruit fly</name>
    <name type="synonym">Bactrocera cucurbitae</name>
    <dbReference type="NCBI Taxonomy" id="28588"/>
    <lineage>
        <taxon>Eukaryota</taxon>
        <taxon>Metazoa</taxon>
        <taxon>Ecdysozoa</taxon>
        <taxon>Arthropoda</taxon>
        <taxon>Hexapoda</taxon>
        <taxon>Insecta</taxon>
        <taxon>Pterygota</taxon>
        <taxon>Neoptera</taxon>
        <taxon>Endopterygota</taxon>
        <taxon>Diptera</taxon>
        <taxon>Brachycera</taxon>
        <taxon>Muscomorpha</taxon>
        <taxon>Tephritoidea</taxon>
        <taxon>Tephritidae</taxon>
        <taxon>Zeugodacus</taxon>
        <taxon>Zeugodacus</taxon>
    </lineage>
</organism>
<reference evidence="11" key="1">
    <citation type="submission" date="2014-11" db="EMBL/GenBank/DDBJ databases">
        <authorList>
            <person name="Geib S."/>
        </authorList>
    </citation>
    <scope>NUCLEOTIDE SEQUENCE</scope>
</reference>
<gene>
    <name evidence="11" type="primary">Fam69c</name>
    <name evidence="11" type="ORF">g.3781</name>
</gene>
<proteinExistence type="inferred from homology"/>
<keyword evidence="4" id="KW-0256">Endoplasmic reticulum</keyword>
<keyword evidence="7 9" id="KW-0472">Membrane</keyword>
<keyword evidence="3 9" id="KW-0812">Transmembrane</keyword>
<dbReference type="PANTHER" id="PTHR21093:SF2">
    <property type="entry name" value="DIVERGENT PROTEIN KINASE DOMAIN 1C"/>
    <property type="match status" value="1"/>
</dbReference>
<comment type="similarity">
    <text evidence="2">Belongs to the DIPK family.</text>
</comment>
<keyword evidence="8" id="KW-1015">Disulfide bond</keyword>
<keyword evidence="6 9" id="KW-1133">Transmembrane helix</keyword>
<dbReference type="Pfam" id="PF14875">
    <property type="entry name" value="PIP49_N"/>
    <property type="match status" value="1"/>
</dbReference>
<dbReference type="GeneID" id="105220980"/>
<dbReference type="OrthoDB" id="8543887at2759"/>
<dbReference type="CTD" id="2768997"/>
<dbReference type="EMBL" id="GBXI01006002">
    <property type="protein sequence ID" value="JAD08290.1"/>
    <property type="molecule type" value="Transcribed_RNA"/>
</dbReference>
<dbReference type="InterPro" id="IPR029244">
    <property type="entry name" value="FAM69_N"/>
</dbReference>
<dbReference type="InterPro" id="IPR022049">
    <property type="entry name" value="FAM69_kinase_dom"/>
</dbReference>
<evidence type="ECO:0000259" key="10">
    <source>
        <dbReference type="SMART" id="SM01299"/>
    </source>
</evidence>
<dbReference type="PANTHER" id="PTHR21093">
    <property type="entry name" value="DIVERGENT PROTEIN KINASE DOMAIN 1C-RELATED"/>
    <property type="match status" value="1"/>
</dbReference>
<evidence type="ECO:0000256" key="3">
    <source>
        <dbReference type="ARBA" id="ARBA00022692"/>
    </source>
</evidence>
<feature type="transmembrane region" description="Helical" evidence="9">
    <location>
        <begin position="20"/>
        <end position="42"/>
    </location>
</feature>
<keyword evidence="5" id="KW-0735">Signal-anchor</keyword>
<evidence type="ECO:0000256" key="5">
    <source>
        <dbReference type="ARBA" id="ARBA00022968"/>
    </source>
</evidence>
<evidence type="ECO:0000256" key="6">
    <source>
        <dbReference type="ARBA" id="ARBA00022989"/>
    </source>
</evidence>
<protein>
    <submittedName>
        <fullName evidence="11">Protein FAM69C</fullName>
    </submittedName>
</protein>
<dbReference type="SMART" id="SM01299">
    <property type="entry name" value="PIP49_N"/>
    <property type="match status" value="1"/>
</dbReference>
<comment type="subcellular location">
    <subcellularLocation>
        <location evidence="1">Endoplasmic reticulum membrane</location>
        <topology evidence="1">Single-pass type II membrane protein</topology>
    </subcellularLocation>
</comment>
<evidence type="ECO:0000313" key="11">
    <source>
        <dbReference type="EMBL" id="JAD08290.1"/>
    </source>
</evidence>
<evidence type="ECO:0000256" key="7">
    <source>
        <dbReference type="ARBA" id="ARBA00023136"/>
    </source>
</evidence>
<evidence type="ECO:0000256" key="2">
    <source>
        <dbReference type="ARBA" id="ARBA00006338"/>
    </source>
</evidence>
<evidence type="ECO:0000256" key="8">
    <source>
        <dbReference type="ARBA" id="ARBA00023157"/>
    </source>
</evidence>
<evidence type="ECO:0000256" key="1">
    <source>
        <dbReference type="ARBA" id="ARBA00004648"/>
    </source>
</evidence>
<dbReference type="Pfam" id="PF12260">
    <property type="entry name" value="PIP49_C"/>
    <property type="match status" value="1"/>
</dbReference>
<reference evidence="11" key="2">
    <citation type="journal article" date="2015" name="Gigascience">
        <title>Reconstructing a comprehensive transcriptome assembly of a white-pupal translocated strain of the pest fruit fly Bactrocera cucurbitae.</title>
        <authorList>
            <person name="Sim S.B."/>
            <person name="Calla B."/>
            <person name="Hall B."/>
            <person name="DeRego T."/>
            <person name="Geib S.M."/>
        </authorList>
    </citation>
    <scope>NUCLEOTIDE SEQUENCE</scope>
</reference>
<accession>A0A0A1XBH6</accession>